<evidence type="ECO:0000259" key="2">
    <source>
        <dbReference type="Pfam" id="PF07238"/>
    </source>
</evidence>
<feature type="region of interest" description="Disordered" evidence="1">
    <location>
        <begin position="1"/>
        <end position="23"/>
    </location>
</feature>
<evidence type="ECO:0000313" key="3">
    <source>
        <dbReference type="EMBL" id="EON92827.1"/>
    </source>
</evidence>
<feature type="compositionally biased region" description="Polar residues" evidence="1">
    <location>
        <begin position="1"/>
        <end position="16"/>
    </location>
</feature>
<comment type="caution">
    <text evidence="3">The sequence shown here is derived from an EMBL/GenBank/DDBJ whole genome shotgun (WGS) entry which is preliminary data.</text>
</comment>
<dbReference type="EMBL" id="ASAD01000010">
    <property type="protein sequence ID" value="EON92827.1"/>
    <property type="molecule type" value="Genomic_DNA"/>
</dbReference>
<dbReference type="PATRIC" id="fig|1318628.3.peg.1750"/>
<dbReference type="Pfam" id="PF07238">
    <property type="entry name" value="PilZ"/>
    <property type="match status" value="1"/>
</dbReference>
<dbReference type="Proteomes" id="UP000016540">
    <property type="component" value="Unassembled WGS sequence"/>
</dbReference>
<evidence type="ECO:0000256" key="1">
    <source>
        <dbReference type="SAM" id="MobiDB-lite"/>
    </source>
</evidence>
<dbReference type="HOGENOM" id="CLU_095677_0_0_6"/>
<gene>
    <name evidence="3" type="ORF">MARLIPOL_08739</name>
</gene>
<protein>
    <recommendedName>
        <fullName evidence="2">PilZ domain-containing protein</fullName>
    </recommendedName>
</protein>
<dbReference type="OrthoDB" id="6365490at2"/>
<evidence type="ECO:0000313" key="4">
    <source>
        <dbReference type="Proteomes" id="UP000016540"/>
    </source>
</evidence>
<name>R8B2L3_9GAMM</name>
<organism evidence="3 4">
    <name type="scientific">Marinobacter lipolyticus SM19</name>
    <dbReference type="NCBI Taxonomy" id="1318628"/>
    <lineage>
        <taxon>Bacteria</taxon>
        <taxon>Pseudomonadati</taxon>
        <taxon>Pseudomonadota</taxon>
        <taxon>Gammaproteobacteria</taxon>
        <taxon>Pseudomonadales</taxon>
        <taxon>Marinobacteraceae</taxon>
        <taxon>Marinobacter</taxon>
    </lineage>
</organism>
<dbReference type="eggNOG" id="ENOG50330RV">
    <property type="taxonomic scope" value="Bacteria"/>
</dbReference>
<feature type="domain" description="PilZ" evidence="2">
    <location>
        <begin position="116"/>
        <end position="189"/>
    </location>
</feature>
<sequence>MPSRTPNTSPDSSPPETASDRRDFFRIEDRIGLEIRKVPQSAKEGYDPFNGDHLDALRAELKRLDQDVRIQLANLAERDRLLTSLIKSLNGKLDTLARIMAFEQNPLQPEDWQDVTLSEGGLAFHSPTNAWSGGDILAVRMTLPPELFQPRAIARVLHTVPEESGGAWVHTEFTEIHDGDRQQIARHVMRWQIRQRQNV</sequence>
<proteinExistence type="predicted"/>
<dbReference type="STRING" id="1318628.MARLIPOL_08739"/>
<dbReference type="GO" id="GO:0035438">
    <property type="term" value="F:cyclic-di-GMP binding"/>
    <property type="evidence" value="ECO:0007669"/>
    <property type="project" value="InterPro"/>
</dbReference>
<dbReference type="AlphaFoldDB" id="R8B2L3"/>
<accession>R8B2L3</accession>
<keyword evidence="4" id="KW-1185">Reference proteome</keyword>
<dbReference type="InterPro" id="IPR009875">
    <property type="entry name" value="PilZ_domain"/>
</dbReference>
<reference evidence="3 4" key="1">
    <citation type="journal article" date="2013" name="Genome Announc.">
        <title>Draft Genome Sequence of the Moderately Halophilic Bacterium Marinobacter lipolyticus Strain SM19.</title>
        <authorList>
            <person name="Papke R.T."/>
            <person name="de la Haba R.R."/>
            <person name="Infante-Dominguez C."/>
            <person name="Perez D."/>
            <person name="Sanchez-Porro C."/>
            <person name="Lapierre P."/>
            <person name="Ventosa A."/>
        </authorList>
    </citation>
    <scope>NUCLEOTIDE SEQUENCE [LARGE SCALE GENOMIC DNA]</scope>
    <source>
        <strain evidence="3 4">SM19</strain>
    </source>
</reference>
<dbReference type="RefSeq" id="WP_012137750.1">
    <property type="nucleotide sequence ID" value="NZ_KE007317.1"/>
</dbReference>